<reference evidence="1 2" key="1">
    <citation type="journal article" date="2019" name="Appl. Microbiol. Biotechnol.">
        <title>Genome sequence of Isaria javanica and comparative genome analysis insights into family S53 peptidase evolution in fungal entomopathogens.</title>
        <authorList>
            <person name="Lin R."/>
            <person name="Zhang X."/>
            <person name="Xin B."/>
            <person name="Zou M."/>
            <person name="Gao Y."/>
            <person name="Qin F."/>
            <person name="Hu Q."/>
            <person name="Xie B."/>
            <person name="Cheng X."/>
        </authorList>
    </citation>
    <scope>NUCLEOTIDE SEQUENCE [LARGE SCALE GENOMIC DNA]</scope>
    <source>
        <strain evidence="1 2">IJ1G</strain>
    </source>
</reference>
<dbReference type="AlphaFoldDB" id="A0A545V5Z2"/>
<sequence>MRRNPVGRSRANHRPLSGMHLAYQRRRRGGAETAQRTALVHIHVQVADGHQSAGCTGPFLVLSFVYRENHQILYEMADSSPMAPVKANAKRPKDDKEFHRKAAALGAPFLSFGDLLFDTDRYPDPLAARPSPDTKFKALPEGVTQEMTKRWQGMIRESKEGTASSSV</sequence>
<proteinExistence type="predicted"/>
<gene>
    <name evidence="1" type="ORF">IF1G_04367</name>
</gene>
<name>A0A545V5Z2_9HYPO</name>
<organism evidence="1 2">
    <name type="scientific">Cordyceps javanica</name>
    <dbReference type="NCBI Taxonomy" id="43265"/>
    <lineage>
        <taxon>Eukaryota</taxon>
        <taxon>Fungi</taxon>
        <taxon>Dikarya</taxon>
        <taxon>Ascomycota</taxon>
        <taxon>Pezizomycotina</taxon>
        <taxon>Sordariomycetes</taxon>
        <taxon>Hypocreomycetidae</taxon>
        <taxon>Hypocreales</taxon>
        <taxon>Cordycipitaceae</taxon>
        <taxon>Cordyceps</taxon>
    </lineage>
</organism>
<keyword evidence="2" id="KW-1185">Reference proteome</keyword>
<protein>
    <submittedName>
        <fullName evidence="1">Uncharacterized protein</fullName>
    </submittedName>
</protein>
<accession>A0A545V5Z2</accession>
<dbReference type="Proteomes" id="UP000315783">
    <property type="component" value="Unassembled WGS sequence"/>
</dbReference>
<evidence type="ECO:0000313" key="1">
    <source>
        <dbReference type="EMBL" id="TQV97127.1"/>
    </source>
</evidence>
<evidence type="ECO:0000313" key="2">
    <source>
        <dbReference type="Proteomes" id="UP000315783"/>
    </source>
</evidence>
<comment type="caution">
    <text evidence="1">The sequence shown here is derived from an EMBL/GenBank/DDBJ whole genome shotgun (WGS) entry which is preliminary data.</text>
</comment>
<dbReference type="EMBL" id="SPUK01000005">
    <property type="protein sequence ID" value="TQV97127.1"/>
    <property type="molecule type" value="Genomic_DNA"/>
</dbReference>